<reference evidence="1 2" key="1">
    <citation type="journal article" date="2018" name="Mol. Plant">
        <title>The genome of Artemisia annua provides insight into the evolution of Asteraceae family and artemisinin biosynthesis.</title>
        <authorList>
            <person name="Shen Q."/>
            <person name="Zhang L."/>
            <person name="Liao Z."/>
            <person name="Wang S."/>
            <person name="Yan T."/>
            <person name="Shi P."/>
            <person name="Liu M."/>
            <person name="Fu X."/>
            <person name="Pan Q."/>
            <person name="Wang Y."/>
            <person name="Lv Z."/>
            <person name="Lu X."/>
            <person name="Zhang F."/>
            <person name="Jiang W."/>
            <person name="Ma Y."/>
            <person name="Chen M."/>
            <person name="Hao X."/>
            <person name="Li L."/>
            <person name="Tang Y."/>
            <person name="Lv G."/>
            <person name="Zhou Y."/>
            <person name="Sun X."/>
            <person name="Brodelius P.E."/>
            <person name="Rose J.K.C."/>
            <person name="Tang K."/>
        </authorList>
    </citation>
    <scope>NUCLEOTIDE SEQUENCE [LARGE SCALE GENOMIC DNA]</scope>
    <source>
        <strain evidence="2">cv. Huhao1</strain>
        <tissue evidence="1">Leaf</tissue>
    </source>
</reference>
<accession>A0A2U1N2F5</accession>
<evidence type="ECO:0000313" key="2">
    <source>
        <dbReference type="Proteomes" id="UP000245207"/>
    </source>
</evidence>
<gene>
    <name evidence="1" type="ORF">CTI12_AA316250</name>
</gene>
<sequence length="82" mass="9088">MHQGGLQVAPFALFHPPHVSIKDTIVVGYFISKGSHVLLSRRGLGKNPNVKIISSSNNLVEPNNTPGQPRFPVLWQTTLLRY</sequence>
<name>A0A2U1N2F5_ARTAN</name>
<dbReference type="STRING" id="35608.A0A2U1N2F5"/>
<comment type="caution">
    <text evidence="1">The sequence shown here is derived from an EMBL/GenBank/DDBJ whole genome shotgun (WGS) entry which is preliminary data.</text>
</comment>
<evidence type="ECO:0000313" key="1">
    <source>
        <dbReference type="EMBL" id="PWA67657.1"/>
    </source>
</evidence>
<dbReference type="AlphaFoldDB" id="A0A2U1N2F5"/>
<keyword evidence="2" id="KW-1185">Reference proteome</keyword>
<dbReference type="OrthoDB" id="2789670at2759"/>
<dbReference type="Proteomes" id="UP000245207">
    <property type="component" value="Unassembled WGS sequence"/>
</dbReference>
<proteinExistence type="predicted"/>
<protein>
    <submittedName>
        <fullName evidence="1">Cytochrome P450</fullName>
    </submittedName>
</protein>
<dbReference type="EMBL" id="PKPP01003789">
    <property type="protein sequence ID" value="PWA67657.1"/>
    <property type="molecule type" value="Genomic_DNA"/>
</dbReference>
<organism evidence="1 2">
    <name type="scientific">Artemisia annua</name>
    <name type="common">Sweet wormwood</name>
    <dbReference type="NCBI Taxonomy" id="35608"/>
    <lineage>
        <taxon>Eukaryota</taxon>
        <taxon>Viridiplantae</taxon>
        <taxon>Streptophyta</taxon>
        <taxon>Embryophyta</taxon>
        <taxon>Tracheophyta</taxon>
        <taxon>Spermatophyta</taxon>
        <taxon>Magnoliopsida</taxon>
        <taxon>eudicotyledons</taxon>
        <taxon>Gunneridae</taxon>
        <taxon>Pentapetalae</taxon>
        <taxon>asterids</taxon>
        <taxon>campanulids</taxon>
        <taxon>Asterales</taxon>
        <taxon>Asteraceae</taxon>
        <taxon>Asteroideae</taxon>
        <taxon>Anthemideae</taxon>
        <taxon>Artemisiinae</taxon>
        <taxon>Artemisia</taxon>
    </lineage>
</organism>